<dbReference type="GO" id="GO:0015630">
    <property type="term" value="C:microtubule cytoskeleton"/>
    <property type="evidence" value="ECO:0007669"/>
    <property type="project" value="TreeGrafter"/>
</dbReference>
<dbReference type="RefSeq" id="XP_028302336.1">
    <property type="nucleotide sequence ID" value="XM_028446535.1"/>
</dbReference>
<dbReference type="RefSeq" id="XP_028302335.1">
    <property type="nucleotide sequence ID" value="XM_028446534.1"/>
</dbReference>
<organism evidence="10 11">
    <name type="scientific">Gouania willdenowi</name>
    <name type="common">Blunt-snouted clingfish</name>
    <name type="synonym">Lepadogaster willdenowi</name>
    <dbReference type="NCBI Taxonomy" id="441366"/>
    <lineage>
        <taxon>Eukaryota</taxon>
        <taxon>Metazoa</taxon>
        <taxon>Chordata</taxon>
        <taxon>Craniata</taxon>
        <taxon>Vertebrata</taxon>
        <taxon>Euteleostomi</taxon>
        <taxon>Actinopterygii</taxon>
        <taxon>Neopterygii</taxon>
        <taxon>Teleostei</taxon>
        <taxon>Neoteleostei</taxon>
        <taxon>Acanthomorphata</taxon>
        <taxon>Ovalentaria</taxon>
        <taxon>Blenniimorphae</taxon>
        <taxon>Blenniiformes</taxon>
        <taxon>Gobiesocoidei</taxon>
        <taxon>Gobiesocidae</taxon>
        <taxon>Gobiesocinae</taxon>
        <taxon>Gouania</taxon>
    </lineage>
</organism>
<keyword evidence="3" id="KW-0436">Ligase</keyword>
<dbReference type="GeneID" id="114463184"/>
<dbReference type="Pfam" id="PF03133">
    <property type="entry name" value="TTL"/>
    <property type="match status" value="1"/>
</dbReference>
<dbReference type="InterPro" id="IPR004344">
    <property type="entry name" value="TTL/TTLL_fam"/>
</dbReference>
<evidence type="ECO:0000256" key="4">
    <source>
        <dbReference type="ARBA" id="ARBA00022741"/>
    </source>
</evidence>
<keyword evidence="5" id="KW-0067">ATP-binding</keyword>
<dbReference type="CTD" id="26140"/>
<dbReference type="GO" id="GO:0003341">
    <property type="term" value="P:cilium movement"/>
    <property type="evidence" value="ECO:0007669"/>
    <property type="project" value="TreeGrafter"/>
</dbReference>
<keyword evidence="6" id="KW-0966">Cell projection</keyword>
<keyword evidence="7" id="KW-0206">Cytoskeleton</keyword>
<dbReference type="GO" id="GO:0070736">
    <property type="term" value="F:protein-glycine ligase activity, initiating"/>
    <property type="evidence" value="ECO:0007669"/>
    <property type="project" value="TreeGrafter"/>
</dbReference>
<accession>A0A8C5HBP3</accession>
<comment type="subcellular location">
    <subcellularLocation>
        <location evidence="1">Cytoplasm</location>
        <location evidence="1">Cytoskeleton</location>
        <location evidence="1">Flagellum axoneme</location>
    </subcellularLocation>
</comment>
<reference evidence="10" key="2">
    <citation type="submission" date="2025-08" db="UniProtKB">
        <authorList>
            <consortium name="Ensembl"/>
        </authorList>
    </citation>
    <scope>IDENTIFICATION</scope>
</reference>
<feature type="compositionally biased region" description="Basic and acidic residues" evidence="9">
    <location>
        <begin position="619"/>
        <end position="628"/>
    </location>
</feature>
<evidence type="ECO:0000256" key="2">
    <source>
        <dbReference type="ARBA" id="ARBA00022490"/>
    </source>
</evidence>
<dbReference type="PANTHER" id="PTHR45870">
    <property type="entry name" value="TUBULIN MONOGLYCYLASE TTLL3"/>
    <property type="match status" value="1"/>
</dbReference>
<feature type="region of interest" description="Disordered" evidence="9">
    <location>
        <begin position="595"/>
        <end position="642"/>
    </location>
</feature>
<keyword evidence="4" id="KW-0547">Nucleotide-binding</keyword>
<evidence type="ECO:0000256" key="5">
    <source>
        <dbReference type="ARBA" id="ARBA00022840"/>
    </source>
</evidence>
<keyword evidence="11" id="KW-1185">Reference proteome</keyword>
<feature type="region of interest" description="Disordered" evidence="9">
    <location>
        <begin position="693"/>
        <end position="730"/>
    </location>
</feature>
<dbReference type="GO" id="GO:0005524">
    <property type="term" value="F:ATP binding"/>
    <property type="evidence" value="ECO:0007669"/>
    <property type="project" value="UniProtKB-KW"/>
</dbReference>
<dbReference type="OrthoDB" id="202825at2759"/>
<dbReference type="RefSeq" id="XP_028302333.1">
    <property type="nucleotide sequence ID" value="XM_028446532.1"/>
</dbReference>
<dbReference type="Ensembl" id="ENSGWIT00000045548.1">
    <property type="protein sequence ID" value="ENSGWIP00000041960.1"/>
    <property type="gene ID" value="ENSGWIG00000021084.1"/>
</dbReference>
<sequence length="784" mass="89381">MPVLLPRGSPAEGRLGLHHGGVSLPVVMPDKFTKAKALVEKAVKLRRVFSVQGPYPAIRAALWARGWIERCLSSPLQREVSREDDETERWVGEKEENLNDMYDLMSRLVRNETTYFYWTTRRDDIHCHSLRSDQIINHYAKSGAFTTKVGICVNLRNLHWFDAADPDAFFPRCYRLGAEDEKHAFIEDFRRTACTSVLRHVIETHLRRHAEIDIQNTVGSVSEGRVENLQHPCVGSEIISTALRVCQDFLCGLKHGDLDVTAEKQPLLEEQQWVDFLQKYYMVVHKGAVIRGSSEFLADCEAMLARLQEVCPQLDTDGVCNIWIVKPGAKSRGRGIMCMNRLEKILSLVDTDRAVVKDSKWVVQKYLEQPLLVHGTKFDLRQWFLVTDWNPLTVWFYDECYLRFSTQPFSTKTLDSSVHLCNNSIQKHLHASRDRHPALPEDNMWSSSQFRTYLQQQQQREAEWELVVVPGMQQAVVHTLQTAQDYIEPRKASFELYGADFMLGNDLTPWLLEINASPTMACSTAVTSRLCPRVQVDTLKVVLDHSSNPSADTGGFRLIYKQAAVEVPYYVGVKLLVEGSPIRQTRPLLHRRTCSSPQELENRHNSQRQNSNRITKILPSDKENQEKSKLRKSAPSKKEFEMRADVHPNLQPYRSLTCQQLSVAHTEPGRKAQQIGLSAKATTLVPRSVSFSFQHPQSMSKGKVQSSADQKKPFSQSSFPKMSVPQQTTSTRAIPSFKDGLPCLDVLQLQPKVVKTTQICHSFNHGARKQIPLLCLERDKKIIQ</sequence>
<dbReference type="AlphaFoldDB" id="A0A8C5HBP3"/>
<dbReference type="PANTHER" id="PTHR45870:SF2">
    <property type="entry name" value="TUBULIN MONOGLYCYLASE TTLL3"/>
    <property type="match status" value="1"/>
</dbReference>
<gene>
    <name evidence="10" type="primary">ttll3</name>
</gene>
<evidence type="ECO:0000313" key="11">
    <source>
        <dbReference type="Proteomes" id="UP000694680"/>
    </source>
</evidence>
<keyword evidence="6" id="KW-0282">Flagellum</keyword>
<reference evidence="10" key="1">
    <citation type="submission" date="2020-06" db="EMBL/GenBank/DDBJ databases">
        <authorList>
            <consortium name="Wellcome Sanger Institute Data Sharing"/>
        </authorList>
    </citation>
    <scope>NUCLEOTIDE SEQUENCE [LARGE SCALE GENOMIC DNA]</scope>
</reference>
<evidence type="ECO:0000256" key="6">
    <source>
        <dbReference type="ARBA" id="ARBA00022846"/>
    </source>
</evidence>
<dbReference type="GO" id="GO:0005930">
    <property type="term" value="C:axoneme"/>
    <property type="evidence" value="ECO:0007669"/>
    <property type="project" value="TreeGrafter"/>
</dbReference>
<dbReference type="Proteomes" id="UP000694680">
    <property type="component" value="Chromosome 5"/>
</dbReference>
<dbReference type="GO" id="GO:0060271">
    <property type="term" value="P:cilium assembly"/>
    <property type="evidence" value="ECO:0007669"/>
    <property type="project" value="TreeGrafter"/>
</dbReference>
<protein>
    <submittedName>
        <fullName evidence="10">Tubulin monoglycylase TTLL3-like</fullName>
    </submittedName>
</protein>
<name>A0A8C5HBP3_GOUWI</name>
<proteinExistence type="predicted"/>
<reference evidence="10" key="3">
    <citation type="submission" date="2025-09" db="UniProtKB">
        <authorList>
            <consortium name="Ensembl"/>
        </authorList>
    </citation>
    <scope>IDENTIFICATION</scope>
</reference>
<dbReference type="FunFam" id="3.30.470.20:FF:000032">
    <property type="entry name" value="tubulin monoglycylase TTLL3 isoform X2"/>
    <property type="match status" value="1"/>
</dbReference>
<evidence type="ECO:0000256" key="8">
    <source>
        <dbReference type="ARBA" id="ARBA00048944"/>
    </source>
</evidence>
<evidence type="ECO:0000256" key="1">
    <source>
        <dbReference type="ARBA" id="ARBA00004611"/>
    </source>
</evidence>
<comment type="catalytic activity">
    <reaction evidence="8">
        <text>L-glutamyl-[protein] + glycine + ATP = glycyl-L-glutamyl-[protein] + ADP + phosphate + H(+)</text>
        <dbReference type="Rhea" id="RHEA:67180"/>
        <dbReference type="Rhea" id="RHEA-COMP:10208"/>
        <dbReference type="Rhea" id="RHEA-COMP:17207"/>
        <dbReference type="ChEBI" id="CHEBI:15378"/>
        <dbReference type="ChEBI" id="CHEBI:29973"/>
        <dbReference type="ChEBI" id="CHEBI:30616"/>
        <dbReference type="ChEBI" id="CHEBI:43474"/>
        <dbReference type="ChEBI" id="CHEBI:57305"/>
        <dbReference type="ChEBI" id="CHEBI:167890"/>
        <dbReference type="ChEBI" id="CHEBI:456216"/>
    </reaction>
    <physiologicalReaction direction="left-to-right" evidence="8">
        <dbReference type="Rhea" id="RHEA:67181"/>
    </physiologicalReaction>
</comment>
<dbReference type="Gene3D" id="3.30.470.20">
    <property type="entry name" value="ATP-grasp fold, B domain"/>
    <property type="match status" value="1"/>
</dbReference>
<dbReference type="PROSITE" id="PS51221">
    <property type="entry name" value="TTL"/>
    <property type="match status" value="1"/>
</dbReference>
<keyword evidence="2" id="KW-0963">Cytoplasm</keyword>
<evidence type="ECO:0000256" key="3">
    <source>
        <dbReference type="ARBA" id="ARBA00022598"/>
    </source>
</evidence>
<dbReference type="InterPro" id="IPR051437">
    <property type="entry name" value="TTLL_monoglycylase"/>
</dbReference>
<evidence type="ECO:0000313" key="10">
    <source>
        <dbReference type="Ensembl" id="ENSGWIP00000041960.1"/>
    </source>
</evidence>
<evidence type="ECO:0000256" key="9">
    <source>
        <dbReference type="SAM" id="MobiDB-lite"/>
    </source>
</evidence>
<dbReference type="SUPFAM" id="SSF56059">
    <property type="entry name" value="Glutathione synthetase ATP-binding domain-like"/>
    <property type="match status" value="1"/>
</dbReference>
<evidence type="ECO:0000256" key="7">
    <source>
        <dbReference type="ARBA" id="ARBA00023212"/>
    </source>
</evidence>
<keyword evidence="6" id="KW-0969">Cilium</keyword>